<dbReference type="InterPro" id="IPR016059">
    <property type="entry name" value="DNA_ligase_ATP-dep_CS"/>
</dbReference>
<evidence type="ECO:0000256" key="1">
    <source>
        <dbReference type="ARBA" id="ARBA00007572"/>
    </source>
</evidence>
<dbReference type="Pfam" id="PF01068">
    <property type="entry name" value="DNA_ligase_A_M"/>
    <property type="match status" value="1"/>
</dbReference>
<evidence type="ECO:0000256" key="3">
    <source>
        <dbReference type="ARBA" id="ARBA00034003"/>
    </source>
</evidence>
<organism evidence="5 6">
    <name type="scientific">Paenibacillus rhizovicinus</name>
    <dbReference type="NCBI Taxonomy" id="2704463"/>
    <lineage>
        <taxon>Bacteria</taxon>
        <taxon>Bacillati</taxon>
        <taxon>Bacillota</taxon>
        <taxon>Bacilli</taxon>
        <taxon>Bacillales</taxon>
        <taxon>Paenibacillaceae</taxon>
        <taxon>Paenibacillus</taxon>
    </lineage>
</organism>
<keyword evidence="6" id="KW-1185">Reference proteome</keyword>
<dbReference type="GO" id="GO:0006281">
    <property type="term" value="P:DNA repair"/>
    <property type="evidence" value="ECO:0007669"/>
    <property type="project" value="InterPro"/>
</dbReference>
<evidence type="ECO:0000313" key="6">
    <source>
        <dbReference type="Proteomes" id="UP000479114"/>
    </source>
</evidence>
<dbReference type="Gene3D" id="2.40.50.140">
    <property type="entry name" value="Nucleic acid-binding proteins"/>
    <property type="match status" value="1"/>
</dbReference>
<dbReference type="RefSeq" id="WP_162642964.1">
    <property type="nucleotide sequence ID" value="NZ_CP048286.1"/>
</dbReference>
<dbReference type="Gene3D" id="3.30.470.30">
    <property type="entry name" value="DNA ligase/mRNA capping enzyme"/>
    <property type="match status" value="1"/>
</dbReference>
<dbReference type="CDD" id="cd07906">
    <property type="entry name" value="Adenylation_DNA_ligase_LigD_LigC"/>
    <property type="match status" value="1"/>
</dbReference>
<keyword evidence="2 5" id="KW-0436">Ligase</keyword>
<dbReference type="InterPro" id="IPR012310">
    <property type="entry name" value="DNA_ligase_ATP-dep_cent"/>
</dbReference>
<dbReference type="PANTHER" id="PTHR45674:SF4">
    <property type="entry name" value="DNA LIGASE 1"/>
    <property type="match status" value="1"/>
</dbReference>
<feature type="domain" description="ATP-dependent DNA ligase family profile" evidence="4">
    <location>
        <begin position="105"/>
        <end position="195"/>
    </location>
</feature>
<evidence type="ECO:0000259" key="4">
    <source>
        <dbReference type="PROSITE" id="PS50160"/>
    </source>
</evidence>
<comment type="similarity">
    <text evidence="1">Belongs to the ATP-dependent DNA ligase family.</text>
</comment>
<reference evidence="5 6" key="1">
    <citation type="submission" date="2020-02" db="EMBL/GenBank/DDBJ databases">
        <title>Paenibacillus sp. nov., isolated from rhizosphere soil of tomato.</title>
        <authorList>
            <person name="Weon H.-Y."/>
            <person name="Lee S.A."/>
        </authorList>
    </citation>
    <scope>NUCLEOTIDE SEQUENCE [LARGE SCALE GENOMIC DNA]</scope>
    <source>
        <strain evidence="5 6">14171R-81</strain>
    </source>
</reference>
<dbReference type="PANTHER" id="PTHR45674">
    <property type="entry name" value="DNA LIGASE 1/3 FAMILY MEMBER"/>
    <property type="match status" value="1"/>
</dbReference>
<dbReference type="GO" id="GO:0005524">
    <property type="term" value="F:ATP binding"/>
    <property type="evidence" value="ECO:0007669"/>
    <property type="project" value="InterPro"/>
</dbReference>
<evidence type="ECO:0000313" key="5">
    <source>
        <dbReference type="EMBL" id="QHW33044.1"/>
    </source>
</evidence>
<protein>
    <submittedName>
        <fullName evidence="5">DNA ligase</fullName>
    </submittedName>
</protein>
<evidence type="ECO:0000256" key="2">
    <source>
        <dbReference type="ARBA" id="ARBA00022598"/>
    </source>
</evidence>
<comment type="catalytic activity">
    <reaction evidence="3">
        <text>ATP + (deoxyribonucleotide)n-3'-hydroxyl + 5'-phospho-(deoxyribonucleotide)m = (deoxyribonucleotide)n+m + AMP + diphosphate.</text>
        <dbReference type="EC" id="6.5.1.1"/>
    </reaction>
</comment>
<dbReference type="GO" id="GO:0006310">
    <property type="term" value="P:DNA recombination"/>
    <property type="evidence" value="ECO:0007669"/>
    <property type="project" value="InterPro"/>
</dbReference>
<dbReference type="AlphaFoldDB" id="A0A6C0P3D8"/>
<dbReference type="GO" id="GO:0003910">
    <property type="term" value="F:DNA ligase (ATP) activity"/>
    <property type="evidence" value="ECO:0007669"/>
    <property type="project" value="UniProtKB-EC"/>
</dbReference>
<gene>
    <name evidence="5" type="ORF">GZH47_21070</name>
</gene>
<dbReference type="InterPro" id="IPR012340">
    <property type="entry name" value="NA-bd_OB-fold"/>
</dbReference>
<accession>A0A6C0P3D8</accession>
<dbReference type="PROSITE" id="PS00697">
    <property type="entry name" value="DNA_LIGASE_A1"/>
    <property type="match status" value="1"/>
</dbReference>
<dbReference type="PROSITE" id="PS50160">
    <property type="entry name" value="DNA_LIGASE_A3"/>
    <property type="match status" value="1"/>
</dbReference>
<proteinExistence type="inferred from homology"/>
<name>A0A6C0P3D8_9BACL</name>
<dbReference type="InterPro" id="IPR050191">
    <property type="entry name" value="ATP-dep_DNA_ligase"/>
</dbReference>
<dbReference type="Proteomes" id="UP000479114">
    <property type="component" value="Chromosome"/>
</dbReference>
<dbReference type="KEGG" id="prz:GZH47_21070"/>
<dbReference type="SUPFAM" id="SSF56091">
    <property type="entry name" value="DNA ligase/mRNA capping enzyme, catalytic domain"/>
    <property type="match status" value="1"/>
</dbReference>
<dbReference type="EMBL" id="CP048286">
    <property type="protein sequence ID" value="QHW33044.1"/>
    <property type="molecule type" value="Genomic_DNA"/>
</dbReference>
<dbReference type="Gene3D" id="3.30.1490.70">
    <property type="match status" value="1"/>
</dbReference>
<sequence>MLFSAWKPMIVSEGKEAFDDEDYLFEPKYDGWRMLIHKHNERIEAYTRYGALVTAKFPELKEAAAAIKADTAILDCEGICMRGGRPVFDDFAYRGRLSLASRIAQAARTHPATFVVFDLLYTDRAHLHEPLTQRKERLTDVVSDSPVLTKTMFVDGKGKALFAMTKEKGMEGIVAKRKDSAYRLNQTSPDWLKIKHFKTIDTIILGYRTEPFALVLGLHFRTVTNKPVGTVEKGITPEEKQTFLAIAQRLHTVEDQRTQWIEPRLCCRIEYQDRTDMHQLHGTNFLGFLPDRKPENCVWAYD</sequence>